<accession>A0A1I1PTL3</accession>
<dbReference type="Proteomes" id="UP000198598">
    <property type="component" value="Unassembled WGS sequence"/>
</dbReference>
<dbReference type="OrthoDB" id="934295at2"/>
<organism evidence="2 3">
    <name type="scientific">Spirosoma endophyticum</name>
    <dbReference type="NCBI Taxonomy" id="662367"/>
    <lineage>
        <taxon>Bacteria</taxon>
        <taxon>Pseudomonadati</taxon>
        <taxon>Bacteroidota</taxon>
        <taxon>Cytophagia</taxon>
        <taxon>Cytophagales</taxon>
        <taxon>Cytophagaceae</taxon>
        <taxon>Spirosoma</taxon>
    </lineage>
</organism>
<feature type="chain" id="PRO_5011492501" description="Lipoprotein" evidence="1">
    <location>
        <begin position="19"/>
        <end position="347"/>
    </location>
</feature>
<protein>
    <recommendedName>
        <fullName evidence="4">Lipoprotein</fullName>
    </recommendedName>
</protein>
<evidence type="ECO:0000313" key="3">
    <source>
        <dbReference type="Proteomes" id="UP000198598"/>
    </source>
</evidence>
<reference evidence="2 3" key="1">
    <citation type="submission" date="2016-10" db="EMBL/GenBank/DDBJ databases">
        <authorList>
            <person name="de Groot N.N."/>
        </authorList>
    </citation>
    <scope>NUCLEOTIDE SEQUENCE [LARGE SCALE GENOMIC DNA]</scope>
    <source>
        <strain evidence="2 3">DSM 26130</strain>
    </source>
</reference>
<name>A0A1I1PTL3_9BACT</name>
<dbReference type="AlphaFoldDB" id="A0A1I1PTL3"/>
<keyword evidence="3" id="KW-1185">Reference proteome</keyword>
<keyword evidence="1" id="KW-0732">Signal</keyword>
<dbReference type="EMBL" id="FOLQ01000003">
    <property type="protein sequence ID" value="SFD13274.1"/>
    <property type="molecule type" value="Genomic_DNA"/>
</dbReference>
<sequence length="347" mass="35002">MKTTNRKLSLLAYGLCLAAVLYNCKSKEVDPPGSGVYTFPALDKVKMPDQKVSTPAAVSVTAATVTSSTMAAAVSAGLKNIAATGQVPSVVLDASANVGKAIPADKAAAMIAAFTPDVINNLVSKGEMPASLKADVSAAAANPSLQGYMPAYTLPKVNGKPVGGRIGATVAAALSPNSVTDLDACKKAANDAYTAAVAGYDGVKATQIAAVNTAYTQNEVAANAEVAGCQSGIPAKYNALIATAKSDFDAVIAALAASRSVLGEQVYAQQLVLAYVTFGQIVTVYNTLIVAETSACTLTKDAKISAAQAARDGDLSTINANYTATVSAAAKARDQEIASCHNQGNGG</sequence>
<evidence type="ECO:0000313" key="2">
    <source>
        <dbReference type="EMBL" id="SFD13274.1"/>
    </source>
</evidence>
<feature type="signal peptide" evidence="1">
    <location>
        <begin position="1"/>
        <end position="18"/>
    </location>
</feature>
<proteinExistence type="predicted"/>
<dbReference type="RefSeq" id="WP_093825946.1">
    <property type="nucleotide sequence ID" value="NZ_FOLQ01000003.1"/>
</dbReference>
<gene>
    <name evidence="2" type="ORF">SAMN05216167_103435</name>
</gene>
<evidence type="ECO:0000256" key="1">
    <source>
        <dbReference type="SAM" id="SignalP"/>
    </source>
</evidence>
<evidence type="ECO:0008006" key="4">
    <source>
        <dbReference type="Google" id="ProtNLM"/>
    </source>
</evidence>